<proteinExistence type="predicted"/>
<evidence type="ECO:0008006" key="3">
    <source>
        <dbReference type="Google" id="ProtNLM"/>
    </source>
</evidence>
<name>A0A8W7PK72_ANOCL</name>
<organism evidence="2">
    <name type="scientific">Anopheles coluzzii</name>
    <name type="common">African malaria mosquito</name>
    <dbReference type="NCBI Taxonomy" id="1518534"/>
    <lineage>
        <taxon>Eukaryota</taxon>
        <taxon>Metazoa</taxon>
        <taxon>Ecdysozoa</taxon>
        <taxon>Arthropoda</taxon>
        <taxon>Hexapoda</taxon>
        <taxon>Insecta</taxon>
        <taxon>Pterygota</taxon>
        <taxon>Neoptera</taxon>
        <taxon>Endopterygota</taxon>
        <taxon>Diptera</taxon>
        <taxon>Nematocera</taxon>
        <taxon>Culicoidea</taxon>
        <taxon>Culicidae</taxon>
        <taxon>Anophelinae</taxon>
        <taxon>Anopheles</taxon>
    </lineage>
</organism>
<feature type="signal peptide" evidence="1">
    <location>
        <begin position="1"/>
        <end position="35"/>
    </location>
</feature>
<dbReference type="AlphaFoldDB" id="A0A8W7PK72"/>
<dbReference type="EnsemblMetazoa" id="ACOM032893-RA">
    <property type="protein sequence ID" value="ACOM032893-PA.1"/>
    <property type="gene ID" value="ACOM032893"/>
</dbReference>
<reference evidence="2" key="1">
    <citation type="submission" date="2022-08" db="UniProtKB">
        <authorList>
            <consortium name="EnsemblMetazoa"/>
        </authorList>
    </citation>
    <scope>IDENTIFICATION</scope>
</reference>
<feature type="chain" id="PRO_5036474208" description="Secreted protein" evidence="1">
    <location>
        <begin position="36"/>
        <end position="82"/>
    </location>
</feature>
<keyword evidence="1" id="KW-0732">Signal</keyword>
<dbReference type="Proteomes" id="UP000075882">
    <property type="component" value="Unassembled WGS sequence"/>
</dbReference>
<protein>
    <recommendedName>
        <fullName evidence="3">Secreted protein</fullName>
    </recommendedName>
</protein>
<accession>A0A8W7PK72</accession>
<evidence type="ECO:0000256" key="1">
    <source>
        <dbReference type="SAM" id="SignalP"/>
    </source>
</evidence>
<sequence length="82" mass="8816">LISFHHCASCTLNSNNMKAILFLALVTILVCSSDAAFSGGNTPTYKHMQNGSNGALLTDMLRQRPPARTTKLPSIPEERGGK</sequence>
<evidence type="ECO:0000313" key="2">
    <source>
        <dbReference type="EnsemblMetazoa" id="ACOM032893-PA.1"/>
    </source>
</evidence>